<dbReference type="AlphaFoldDB" id="A0A1B9F4V6"/>
<evidence type="ECO:0000313" key="1">
    <source>
        <dbReference type="EMBL" id="OCC14977.1"/>
    </source>
</evidence>
<sequence>MKALTKKMQITIELFRKNPFLRHLKCIIWDKRKPQAAL</sequence>
<reference evidence="1 2" key="1">
    <citation type="submission" date="2016-06" db="EMBL/GenBank/DDBJ databases">
        <title>Respiratory ammonification of nitrate coupled to the oxidation of elemental sulfur in deep-sea autotrophic thermophilic bacteria.</title>
        <authorList>
            <person name="Slobodkina G.B."/>
            <person name="Mardanov A.V."/>
            <person name="Ravin N.V."/>
            <person name="Frolova A.A."/>
            <person name="Viryasiv M.B."/>
            <person name="Chernyh N.A."/>
            <person name="Bonch-Osmolovskaya E.A."/>
            <person name="Slobodkin A.I."/>
        </authorList>
    </citation>
    <scope>NUCLEOTIDE SEQUENCE [LARGE SCALE GENOMIC DNA]</scope>
    <source>
        <strain evidence="1 2">S69</strain>
    </source>
</reference>
<protein>
    <submittedName>
        <fullName evidence="1">Uncharacterized protein</fullName>
    </submittedName>
</protein>
<dbReference type="Proteomes" id="UP000093080">
    <property type="component" value="Unassembled WGS sequence"/>
</dbReference>
<accession>A0A1B9F4V6</accession>
<keyword evidence="2" id="KW-1185">Reference proteome</keyword>
<name>A0A1B9F4V6_9BACT</name>
<proteinExistence type="predicted"/>
<dbReference type="EMBL" id="MAGO01000007">
    <property type="protein sequence ID" value="OCC14977.1"/>
    <property type="molecule type" value="Genomic_DNA"/>
</dbReference>
<gene>
    <name evidence="1" type="ORF">DBT_1463</name>
</gene>
<evidence type="ECO:0000313" key="2">
    <source>
        <dbReference type="Proteomes" id="UP000093080"/>
    </source>
</evidence>
<organism evidence="1 2">
    <name type="scientific">Dissulfuribacter thermophilus</name>
    <dbReference type="NCBI Taxonomy" id="1156395"/>
    <lineage>
        <taxon>Bacteria</taxon>
        <taxon>Pseudomonadati</taxon>
        <taxon>Thermodesulfobacteriota</taxon>
        <taxon>Dissulfuribacteria</taxon>
        <taxon>Dissulfuribacterales</taxon>
        <taxon>Dissulfuribacteraceae</taxon>
        <taxon>Dissulfuribacter</taxon>
    </lineage>
</organism>
<comment type="caution">
    <text evidence="1">The sequence shown here is derived from an EMBL/GenBank/DDBJ whole genome shotgun (WGS) entry which is preliminary data.</text>
</comment>